<comment type="caution">
    <text evidence="3">The sequence shown here is derived from an EMBL/GenBank/DDBJ whole genome shotgun (WGS) entry which is preliminary data.</text>
</comment>
<dbReference type="SMART" id="SM00671">
    <property type="entry name" value="SEL1"/>
    <property type="match status" value="3"/>
</dbReference>
<name>A0A9P6L7E7_9AGAM</name>
<dbReference type="PANTHER" id="PTHR43628">
    <property type="entry name" value="ACTIVATOR OF C KINASE PROTEIN 1-RELATED"/>
    <property type="match status" value="1"/>
</dbReference>
<accession>A0A9P6L7E7</accession>
<evidence type="ECO:0000256" key="1">
    <source>
        <dbReference type="SAM" id="MobiDB-lite"/>
    </source>
</evidence>
<dbReference type="Proteomes" id="UP000736335">
    <property type="component" value="Unassembled WGS sequence"/>
</dbReference>
<dbReference type="GO" id="GO:0010972">
    <property type="term" value="P:negative regulation of G2/M transition of mitotic cell cycle"/>
    <property type="evidence" value="ECO:0007669"/>
    <property type="project" value="TreeGrafter"/>
</dbReference>
<feature type="region of interest" description="Disordered" evidence="1">
    <location>
        <begin position="27"/>
        <end position="64"/>
    </location>
</feature>
<dbReference type="PANTHER" id="PTHR43628:SF1">
    <property type="entry name" value="CHITIN SYNTHASE REGULATORY FACTOR 2-RELATED"/>
    <property type="match status" value="1"/>
</dbReference>
<evidence type="ECO:0000313" key="3">
    <source>
        <dbReference type="EMBL" id="KAF9785931.1"/>
    </source>
</evidence>
<reference evidence="3" key="1">
    <citation type="journal article" date="2020" name="Nat. Commun.">
        <title>Large-scale genome sequencing of mycorrhizal fungi provides insights into the early evolution of symbiotic traits.</title>
        <authorList>
            <person name="Miyauchi S."/>
            <person name="Kiss E."/>
            <person name="Kuo A."/>
            <person name="Drula E."/>
            <person name="Kohler A."/>
            <person name="Sanchez-Garcia M."/>
            <person name="Morin E."/>
            <person name="Andreopoulos B."/>
            <person name="Barry K.W."/>
            <person name="Bonito G."/>
            <person name="Buee M."/>
            <person name="Carver A."/>
            <person name="Chen C."/>
            <person name="Cichocki N."/>
            <person name="Clum A."/>
            <person name="Culley D."/>
            <person name="Crous P.W."/>
            <person name="Fauchery L."/>
            <person name="Girlanda M."/>
            <person name="Hayes R.D."/>
            <person name="Keri Z."/>
            <person name="LaButti K."/>
            <person name="Lipzen A."/>
            <person name="Lombard V."/>
            <person name="Magnuson J."/>
            <person name="Maillard F."/>
            <person name="Murat C."/>
            <person name="Nolan M."/>
            <person name="Ohm R.A."/>
            <person name="Pangilinan J."/>
            <person name="Pereira M.F."/>
            <person name="Perotto S."/>
            <person name="Peter M."/>
            <person name="Pfister S."/>
            <person name="Riley R."/>
            <person name="Sitrit Y."/>
            <person name="Stielow J.B."/>
            <person name="Szollosi G."/>
            <person name="Zifcakova L."/>
            <person name="Stursova M."/>
            <person name="Spatafora J.W."/>
            <person name="Tedersoo L."/>
            <person name="Vaario L.M."/>
            <person name="Yamada A."/>
            <person name="Yan M."/>
            <person name="Wang P."/>
            <person name="Xu J."/>
            <person name="Bruns T."/>
            <person name="Baldrian P."/>
            <person name="Vilgalys R."/>
            <person name="Dunand C."/>
            <person name="Henrissat B."/>
            <person name="Grigoriev I.V."/>
            <person name="Hibbett D."/>
            <person name="Nagy L.G."/>
            <person name="Martin F.M."/>
        </authorList>
    </citation>
    <scope>NUCLEOTIDE SEQUENCE</scope>
    <source>
        <strain evidence="3">UH-Tt-Lm1</strain>
    </source>
</reference>
<dbReference type="EMBL" id="WIUZ02000006">
    <property type="protein sequence ID" value="KAF9785931.1"/>
    <property type="molecule type" value="Genomic_DNA"/>
</dbReference>
<dbReference type="AlphaFoldDB" id="A0A9P6L7E7"/>
<dbReference type="OrthoDB" id="2148946at2759"/>
<organism evidence="3 4">
    <name type="scientific">Thelephora terrestris</name>
    <dbReference type="NCBI Taxonomy" id="56493"/>
    <lineage>
        <taxon>Eukaryota</taxon>
        <taxon>Fungi</taxon>
        <taxon>Dikarya</taxon>
        <taxon>Basidiomycota</taxon>
        <taxon>Agaricomycotina</taxon>
        <taxon>Agaricomycetes</taxon>
        <taxon>Thelephorales</taxon>
        <taxon>Thelephoraceae</taxon>
        <taxon>Thelephora</taxon>
    </lineage>
</organism>
<evidence type="ECO:0000256" key="2">
    <source>
        <dbReference type="SAM" id="SignalP"/>
    </source>
</evidence>
<keyword evidence="4" id="KW-1185">Reference proteome</keyword>
<sequence length="271" mass="29988">MFGLLVLTLVLSGYVSYTLVHFAQHPLADRPQPPTKSRNLPGTRRQQPRSAEMETQAHPSGSIPTITIHHSTEDGDIECRPLALGAEGDTTHPQTPDEYLQLGIKHHEANRLEESVRCFERSAKEQGGCGVGMLMYGLSLRHGWGCPRNEKSGFHWLKKAAELAITDLEKGKQGVDAIAIRSELILAIYEVGQSFYQGWGVPKDKKMGVSYFQVAARLGDPDAQQSLAFCLAHGKGCKKDRKEAARWYRAAVSQGGISDVGLAWIYKDKYQ</sequence>
<dbReference type="SUPFAM" id="SSF81901">
    <property type="entry name" value="HCP-like"/>
    <property type="match status" value="1"/>
</dbReference>
<evidence type="ECO:0008006" key="5">
    <source>
        <dbReference type="Google" id="ProtNLM"/>
    </source>
</evidence>
<dbReference type="InterPro" id="IPR011990">
    <property type="entry name" value="TPR-like_helical_dom_sf"/>
</dbReference>
<feature type="signal peptide" evidence="2">
    <location>
        <begin position="1"/>
        <end position="17"/>
    </location>
</feature>
<dbReference type="InterPro" id="IPR006597">
    <property type="entry name" value="Sel1-like"/>
</dbReference>
<gene>
    <name evidence="3" type="ORF">BJ322DRAFT_1056993</name>
</gene>
<protein>
    <recommendedName>
        <fullName evidence="5">HCP-like protein</fullName>
    </recommendedName>
</protein>
<dbReference type="Gene3D" id="1.25.40.10">
    <property type="entry name" value="Tetratricopeptide repeat domain"/>
    <property type="match status" value="1"/>
</dbReference>
<feature type="chain" id="PRO_5040483605" description="HCP-like protein" evidence="2">
    <location>
        <begin position="18"/>
        <end position="271"/>
    </location>
</feature>
<feature type="compositionally biased region" description="Polar residues" evidence="1">
    <location>
        <begin position="35"/>
        <end position="49"/>
    </location>
</feature>
<dbReference type="GO" id="GO:0032153">
    <property type="term" value="C:cell division site"/>
    <property type="evidence" value="ECO:0007669"/>
    <property type="project" value="TreeGrafter"/>
</dbReference>
<evidence type="ECO:0000313" key="4">
    <source>
        <dbReference type="Proteomes" id="UP000736335"/>
    </source>
</evidence>
<dbReference type="InterPro" id="IPR052945">
    <property type="entry name" value="Mitotic_Regulator"/>
</dbReference>
<keyword evidence="2" id="KW-0732">Signal</keyword>
<reference evidence="3" key="2">
    <citation type="submission" date="2020-11" db="EMBL/GenBank/DDBJ databases">
        <authorList>
            <consortium name="DOE Joint Genome Institute"/>
            <person name="Kuo A."/>
            <person name="Miyauchi S."/>
            <person name="Kiss E."/>
            <person name="Drula E."/>
            <person name="Kohler A."/>
            <person name="Sanchez-Garcia M."/>
            <person name="Andreopoulos B."/>
            <person name="Barry K.W."/>
            <person name="Bonito G."/>
            <person name="Buee M."/>
            <person name="Carver A."/>
            <person name="Chen C."/>
            <person name="Cichocki N."/>
            <person name="Clum A."/>
            <person name="Culley D."/>
            <person name="Crous P.W."/>
            <person name="Fauchery L."/>
            <person name="Girlanda M."/>
            <person name="Hayes R."/>
            <person name="Keri Z."/>
            <person name="Labutti K."/>
            <person name="Lipzen A."/>
            <person name="Lombard V."/>
            <person name="Magnuson J."/>
            <person name="Maillard F."/>
            <person name="Morin E."/>
            <person name="Murat C."/>
            <person name="Nolan M."/>
            <person name="Ohm R."/>
            <person name="Pangilinan J."/>
            <person name="Pereira M."/>
            <person name="Perotto S."/>
            <person name="Peter M."/>
            <person name="Riley R."/>
            <person name="Sitrit Y."/>
            <person name="Stielow B."/>
            <person name="Szollosi G."/>
            <person name="Zifcakova L."/>
            <person name="Stursova M."/>
            <person name="Spatafora J.W."/>
            <person name="Tedersoo L."/>
            <person name="Vaario L.-M."/>
            <person name="Yamada A."/>
            <person name="Yan M."/>
            <person name="Wang P."/>
            <person name="Xu J."/>
            <person name="Bruns T."/>
            <person name="Baldrian P."/>
            <person name="Vilgalys R."/>
            <person name="Henrissat B."/>
            <person name="Grigoriev I.V."/>
            <person name="Hibbett D."/>
            <person name="Nagy L.G."/>
            <person name="Martin F.M."/>
        </authorList>
    </citation>
    <scope>NUCLEOTIDE SEQUENCE</scope>
    <source>
        <strain evidence="3">UH-Tt-Lm1</strain>
    </source>
</reference>
<proteinExistence type="predicted"/>
<dbReference type="Pfam" id="PF08238">
    <property type="entry name" value="Sel1"/>
    <property type="match status" value="3"/>
</dbReference>